<dbReference type="InterPro" id="IPR013324">
    <property type="entry name" value="RNA_pol_sigma_r3/r4-like"/>
</dbReference>
<protein>
    <recommendedName>
        <fullName evidence="7">RNA polymerase sigma factor</fullName>
    </recommendedName>
</protein>
<dbReference type="GO" id="GO:0030435">
    <property type="term" value="P:sporulation resulting in formation of a cellular spore"/>
    <property type="evidence" value="ECO:0007669"/>
    <property type="project" value="UniProtKB-KW"/>
</dbReference>
<dbReference type="Proteomes" id="UP000019482">
    <property type="component" value="Unassembled WGS sequence"/>
</dbReference>
<dbReference type="Pfam" id="PF04545">
    <property type="entry name" value="Sigma70_r4"/>
    <property type="match status" value="1"/>
</dbReference>
<dbReference type="PROSITE" id="PS50943">
    <property type="entry name" value="HTH_CROC1"/>
    <property type="match status" value="1"/>
</dbReference>
<dbReference type="GeneID" id="29419326"/>
<dbReference type="Pfam" id="PF04542">
    <property type="entry name" value="Sigma70_r2"/>
    <property type="match status" value="1"/>
</dbReference>
<comment type="caution">
    <text evidence="9">The sequence shown here is derived from an EMBL/GenBank/DDBJ whole genome shotgun (WGS) entry which is preliminary data.</text>
</comment>
<dbReference type="NCBIfam" id="TIGR02846">
    <property type="entry name" value="spore_sigmaK"/>
    <property type="match status" value="1"/>
</dbReference>
<comment type="similarity">
    <text evidence="1 7">Belongs to the sigma-70 factor family.</text>
</comment>
<evidence type="ECO:0000256" key="7">
    <source>
        <dbReference type="RuleBase" id="RU362124"/>
    </source>
</evidence>
<name>W6N201_CLOTY</name>
<dbReference type="InterPro" id="IPR013325">
    <property type="entry name" value="RNA_pol_sigma_r2"/>
</dbReference>
<evidence type="ECO:0000256" key="6">
    <source>
        <dbReference type="ARBA" id="ARBA00023163"/>
    </source>
</evidence>
<keyword evidence="6 7" id="KW-0804">Transcription</keyword>
<dbReference type="AlphaFoldDB" id="W6N201"/>
<dbReference type="InterPro" id="IPR014209">
    <property type="entry name" value="RNA_pol_sigma-K"/>
</dbReference>
<dbReference type="PROSITE" id="PS00716">
    <property type="entry name" value="SIGMA70_2"/>
    <property type="match status" value="1"/>
</dbReference>
<dbReference type="PROSITE" id="PS00715">
    <property type="entry name" value="SIGMA70_1"/>
    <property type="match status" value="1"/>
</dbReference>
<reference evidence="9 10" key="1">
    <citation type="journal article" date="2015" name="Genome Announc.">
        <title>Draft Genome Sequence of Clostridium tyrobutyricum Strain DIVETGP, Isolated from Cow's Milk for Grana Padano Production.</title>
        <authorList>
            <person name="Soggiu A."/>
            <person name="Piras C."/>
            <person name="Gaiarsa S."/>
            <person name="Sassera D."/>
            <person name="Roncada P."/>
            <person name="Bendixen E."/>
            <person name="Brasca M."/>
            <person name="Bonizzi L."/>
        </authorList>
    </citation>
    <scope>NUCLEOTIDE SEQUENCE [LARGE SCALE GENOMIC DNA]</scope>
    <source>
        <strain evidence="9 10">DIVETGP</strain>
    </source>
</reference>
<evidence type="ECO:0000256" key="1">
    <source>
        <dbReference type="ARBA" id="ARBA00007788"/>
    </source>
</evidence>
<feature type="domain" description="HTH cro/C1-type" evidence="8">
    <location>
        <begin position="198"/>
        <end position="218"/>
    </location>
</feature>
<dbReference type="InterPro" id="IPR036388">
    <property type="entry name" value="WH-like_DNA-bd_sf"/>
</dbReference>
<dbReference type="GO" id="GO:0006352">
    <property type="term" value="P:DNA-templated transcription initiation"/>
    <property type="evidence" value="ECO:0007669"/>
    <property type="project" value="InterPro"/>
</dbReference>
<evidence type="ECO:0000313" key="10">
    <source>
        <dbReference type="Proteomes" id="UP000019482"/>
    </source>
</evidence>
<keyword evidence="10" id="KW-1185">Reference proteome</keyword>
<dbReference type="InterPro" id="IPR000943">
    <property type="entry name" value="RNA_pol_sigma70"/>
</dbReference>
<sequence length="235" mass="26826">MFLTNCLLDIINNMLFMTAYVTNNNSFPQPLNNEEEKHYLTKLKEGDLLAKTVLVERNLRLVAHIVKKYSYPGKDIDDLISIGTVGLIKAIDSFDQSKGTRLATYAAKCIENEILMLIRNNKKIKSEVYLQDPIGIDKEGNEISLMDVLGSDEDSIVEIVDHKIQVRKLYSKINTCLTTREKCVVEMRYGLSESKPRTQREIAKLLGISRSYVSRIEKKALKKLYKELNYGKKGS</sequence>
<dbReference type="SUPFAM" id="SSF88946">
    <property type="entry name" value="Sigma2 domain of RNA polymerase sigma factors"/>
    <property type="match status" value="1"/>
</dbReference>
<dbReference type="CDD" id="cd06171">
    <property type="entry name" value="Sigma70_r4"/>
    <property type="match status" value="1"/>
</dbReference>
<dbReference type="PANTHER" id="PTHR30376:SF3">
    <property type="entry name" value="RNA POLYMERASE SIGMA FACTOR RPOH"/>
    <property type="match status" value="1"/>
</dbReference>
<dbReference type="NCBIfam" id="TIGR02937">
    <property type="entry name" value="sigma70-ECF"/>
    <property type="match status" value="1"/>
</dbReference>
<gene>
    <name evidence="9" type="ORF">CTDIVETGP_0146</name>
</gene>
<proteinExistence type="inferred from homology"/>
<dbReference type="PRINTS" id="PR00046">
    <property type="entry name" value="SIGMA70FCT"/>
</dbReference>
<evidence type="ECO:0000256" key="4">
    <source>
        <dbReference type="ARBA" id="ARBA00023082"/>
    </source>
</evidence>
<dbReference type="Gene3D" id="1.10.10.10">
    <property type="entry name" value="Winged helix-like DNA-binding domain superfamily/Winged helix DNA-binding domain"/>
    <property type="match status" value="1"/>
</dbReference>
<keyword evidence="2" id="KW-0749">Sporulation</keyword>
<keyword evidence="5 7" id="KW-0238">DNA-binding</keyword>
<keyword evidence="4 7" id="KW-0731">Sigma factor</keyword>
<dbReference type="SUPFAM" id="SSF88659">
    <property type="entry name" value="Sigma3 and sigma4 domains of RNA polymerase sigma factors"/>
    <property type="match status" value="1"/>
</dbReference>
<accession>W6N201</accession>
<dbReference type="GO" id="GO:0003677">
    <property type="term" value="F:DNA binding"/>
    <property type="evidence" value="ECO:0007669"/>
    <property type="project" value="UniProtKB-KW"/>
</dbReference>
<evidence type="ECO:0000259" key="8">
    <source>
        <dbReference type="PROSITE" id="PS50943"/>
    </source>
</evidence>
<dbReference type="EMBL" id="CBXI010000003">
    <property type="protein sequence ID" value="CDL90076.1"/>
    <property type="molecule type" value="Genomic_DNA"/>
</dbReference>
<dbReference type="PANTHER" id="PTHR30376">
    <property type="entry name" value="SIGMA FACTOR RPOH HEAT SHOCK RELATED"/>
    <property type="match status" value="1"/>
</dbReference>
<evidence type="ECO:0000256" key="5">
    <source>
        <dbReference type="ARBA" id="ARBA00023125"/>
    </source>
</evidence>
<evidence type="ECO:0000256" key="3">
    <source>
        <dbReference type="ARBA" id="ARBA00023015"/>
    </source>
</evidence>
<evidence type="ECO:0000313" key="9">
    <source>
        <dbReference type="EMBL" id="CDL90076.1"/>
    </source>
</evidence>
<organism evidence="9 10">
    <name type="scientific">Clostridium tyrobutyricum DIVETGP</name>
    <dbReference type="NCBI Taxonomy" id="1408889"/>
    <lineage>
        <taxon>Bacteria</taxon>
        <taxon>Bacillati</taxon>
        <taxon>Bacillota</taxon>
        <taxon>Clostridia</taxon>
        <taxon>Eubacteriales</taxon>
        <taxon>Clostridiaceae</taxon>
        <taxon>Clostridium</taxon>
    </lineage>
</organism>
<dbReference type="NCBIfam" id="NF004471">
    <property type="entry name" value="PRK05803.1"/>
    <property type="match status" value="1"/>
</dbReference>
<dbReference type="PIRSF" id="PIRSF000770">
    <property type="entry name" value="RNA_pol_sigma-SigE/K"/>
    <property type="match status" value="1"/>
</dbReference>
<dbReference type="InterPro" id="IPR014284">
    <property type="entry name" value="RNA_pol_sigma-70_dom"/>
</dbReference>
<dbReference type="InterPro" id="IPR001387">
    <property type="entry name" value="Cro/C1-type_HTH"/>
</dbReference>
<evidence type="ECO:0000256" key="2">
    <source>
        <dbReference type="ARBA" id="ARBA00022969"/>
    </source>
</evidence>
<comment type="function">
    <text evidence="7">Sigma factors are initiation factors that promote the attachment of RNA polymerase to specific initiation sites and are then released.</text>
</comment>
<dbReference type="RefSeq" id="WP_017750703.1">
    <property type="nucleotide sequence ID" value="NZ_CBXI010000003.1"/>
</dbReference>
<dbReference type="InterPro" id="IPR007627">
    <property type="entry name" value="RNA_pol_sigma70_r2"/>
</dbReference>
<keyword evidence="3 7" id="KW-0805">Transcription regulation</keyword>
<dbReference type="GO" id="GO:0016987">
    <property type="term" value="F:sigma factor activity"/>
    <property type="evidence" value="ECO:0007669"/>
    <property type="project" value="UniProtKB-KW"/>
</dbReference>
<dbReference type="OrthoDB" id="9809557at2"/>
<dbReference type="InterPro" id="IPR050813">
    <property type="entry name" value="Sigma-70_Factor"/>
</dbReference>
<dbReference type="Gene3D" id="1.20.120.1810">
    <property type="match status" value="1"/>
</dbReference>
<dbReference type="InterPro" id="IPR007630">
    <property type="entry name" value="RNA_pol_sigma70_r4"/>
</dbReference>